<gene>
    <name evidence="2" type="ORF">CITCOLO1_LOCUS21931</name>
</gene>
<dbReference type="EMBL" id="OZ021743">
    <property type="protein sequence ID" value="CAK9329473.1"/>
    <property type="molecule type" value="Genomic_DNA"/>
</dbReference>
<accession>A0ABP0Z9L8</accession>
<sequence>TLGNLLFKDFKNPIDIVRLKKVAVDEEISNKISIPNWKILEEAHKLLNIARNPFAALVIEHNSGQILPVSESIKSPEAELPSEKKKKESRSNVNTRKDNEKVDLLWKEKSNGCSMNAREKNEEPPVLRKEKLDGCLISGLKPLGG</sequence>
<organism evidence="2 3">
    <name type="scientific">Citrullus colocynthis</name>
    <name type="common">colocynth</name>
    <dbReference type="NCBI Taxonomy" id="252529"/>
    <lineage>
        <taxon>Eukaryota</taxon>
        <taxon>Viridiplantae</taxon>
        <taxon>Streptophyta</taxon>
        <taxon>Embryophyta</taxon>
        <taxon>Tracheophyta</taxon>
        <taxon>Spermatophyta</taxon>
        <taxon>Magnoliopsida</taxon>
        <taxon>eudicotyledons</taxon>
        <taxon>Gunneridae</taxon>
        <taxon>Pentapetalae</taxon>
        <taxon>rosids</taxon>
        <taxon>fabids</taxon>
        <taxon>Cucurbitales</taxon>
        <taxon>Cucurbitaceae</taxon>
        <taxon>Benincaseae</taxon>
        <taxon>Citrullus</taxon>
    </lineage>
</organism>
<feature type="non-terminal residue" evidence="2">
    <location>
        <position position="1"/>
    </location>
</feature>
<feature type="compositionally biased region" description="Basic and acidic residues" evidence="1">
    <location>
        <begin position="74"/>
        <end position="101"/>
    </location>
</feature>
<reference evidence="2 3" key="1">
    <citation type="submission" date="2024-03" db="EMBL/GenBank/DDBJ databases">
        <authorList>
            <person name="Gkanogiannis A."/>
            <person name="Becerra Lopez-Lavalle L."/>
        </authorList>
    </citation>
    <scope>NUCLEOTIDE SEQUENCE [LARGE SCALE GENOMIC DNA]</scope>
</reference>
<feature type="non-terminal residue" evidence="2">
    <location>
        <position position="145"/>
    </location>
</feature>
<name>A0ABP0Z9L8_9ROSI</name>
<proteinExistence type="predicted"/>
<evidence type="ECO:0000256" key="1">
    <source>
        <dbReference type="SAM" id="MobiDB-lite"/>
    </source>
</evidence>
<keyword evidence="3" id="KW-1185">Reference proteome</keyword>
<feature type="region of interest" description="Disordered" evidence="1">
    <location>
        <begin position="70"/>
        <end position="101"/>
    </location>
</feature>
<evidence type="ECO:0000313" key="2">
    <source>
        <dbReference type="EMBL" id="CAK9329473.1"/>
    </source>
</evidence>
<protein>
    <submittedName>
        <fullName evidence="2">Uncharacterized protein</fullName>
    </submittedName>
</protein>
<dbReference type="Proteomes" id="UP001642487">
    <property type="component" value="Chromosome 9"/>
</dbReference>
<evidence type="ECO:0000313" key="3">
    <source>
        <dbReference type="Proteomes" id="UP001642487"/>
    </source>
</evidence>